<sequence length="297" mass="34151">MGQKGRMSAAPKSVGSSIIGGRSVTTMRSSLLPTLPGNFDDAMATPWPIANSNRRASEYPSSLPGLPHVATTASTAYGSNYYLDQYWDRGMPDVWQNSVVGSSDNMVLDRERSRRLMALQRRKYKELVKAEKEAFMVLMQKEEGSVESINAFTAFRISLQRKQEQYRAKNGPWLAQSFAIRVEQLIEQEQEERRMIQRAEFRVRDSRQCVERIVGAKMRFQRAIESLFRSEEQYRSIIEEWETSEARHISALRPFVTLKSVRALGQCPFVSVKDCPFHHRGEGVRSNHYRFSVRDVD</sequence>
<accession>Q57XP6</accession>
<dbReference type="VEuPathDB" id="TriTrypDB:Tb927.7.2280"/>
<dbReference type="RefSeq" id="XP_845851.1">
    <property type="nucleotide sequence ID" value="XM_840758.1"/>
</dbReference>
<dbReference type="EMBL" id="AC159413">
    <property type="protein sequence ID" value="AAX69623.1"/>
    <property type="molecule type" value="Genomic_DNA"/>
</dbReference>
<accession>D6XKE5</accession>
<reference evidence="2 3" key="2">
    <citation type="journal article" date="2005" name="Science">
        <title>The genome of the African trypanosome Trypanosoma brucei.</title>
        <authorList>
            <person name="Berriman M."/>
            <person name="Ghedin E."/>
            <person name="Hertz-Fowler C."/>
            <person name="Blandin G."/>
            <person name="Renauld H."/>
            <person name="Bartholomeu D.C."/>
            <person name="Lennard N.J."/>
            <person name="Caler E."/>
            <person name="Hamlin N.E."/>
            <person name="Haas B."/>
            <person name="Bohme U."/>
            <person name="Hannick L."/>
            <person name="Aslett M.A."/>
            <person name="Shallom J."/>
            <person name="Marcello L."/>
            <person name="Hou L."/>
            <person name="Wickstead B."/>
            <person name="Alsmark U.C."/>
            <person name="Arrowsmith C."/>
            <person name="Atkin R.J."/>
            <person name="Barron A.J."/>
            <person name="Bringaud F."/>
            <person name="Brooks K."/>
            <person name="Carrington M."/>
            <person name="Cherevach I."/>
            <person name="Chillingworth T.J."/>
            <person name="Churcher C."/>
            <person name="Clark L.N."/>
            <person name="Corton C.H."/>
            <person name="Cronin A."/>
            <person name="Davies R.M."/>
            <person name="Doggett J."/>
            <person name="Djikeng A."/>
            <person name="Feldblyum T."/>
            <person name="Field M.C."/>
            <person name="Fraser A."/>
            <person name="Goodhead I."/>
            <person name="Hance Z."/>
            <person name="Harper D."/>
            <person name="Harris B.R."/>
            <person name="Hauser H."/>
            <person name="Hostetler J."/>
            <person name="Ivens A."/>
            <person name="Jagels K."/>
            <person name="Johnson D."/>
            <person name="Johnson J."/>
            <person name="Jones K."/>
            <person name="Kerhornou A.X."/>
            <person name="Koo H."/>
            <person name="Larke N."/>
            <person name="Landfear S."/>
            <person name="Larkin C."/>
            <person name="Leech V."/>
            <person name="Line A."/>
            <person name="Lord A."/>
            <person name="Macleod A."/>
            <person name="Mooney P.J."/>
            <person name="Moule S."/>
            <person name="Martin D.M."/>
            <person name="Morgan G.W."/>
            <person name="Mungall K."/>
            <person name="Norbertczak H."/>
            <person name="Ormond D."/>
            <person name="Pai G."/>
            <person name="Peacock C.S."/>
            <person name="Peterson J."/>
            <person name="Quail M.A."/>
            <person name="Rabbinowitsch E."/>
            <person name="Rajandream M.A."/>
            <person name="Reitter C."/>
            <person name="Salzberg S.L."/>
            <person name="Sanders M."/>
            <person name="Schobel S."/>
            <person name="Sharp S."/>
            <person name="Simmonds M."/>
            <person name="Simpson A.J."/>
            <person name="Tallon L."/>
            <person name="Turner C.M."/>
            <person name="Tait A."/>
            <person name="Tivey A.R."/>
            <person name="Van Aken S."/>
            <person name="Walker D."/>
            <person name="Wanless D."/>
            <person name="Wang S."/>
            <person name="White B."/>
            <person name="White O."/>
            <person name="Whitehead S."/>
            <person name="Woodward J."/>
            <person name="Wortman J."/>
            <person name="Adams M.D."/>
            <person name="Embley T.M."/>
            <person name="Gull K."/>
            <person name="Ullu E."/>
            <person name="Barry J.D."/>
            <person name="Fairlamb A.H."/>
            <person name="Opperdoes F."/>
            <person name="Barrell B.G."/>
            <person name="Donelson J.E."/>
            <person name="Hall N."/>
            <person name="Fraser C.M."/>
            <person name="Melville S.E."/>
            <person name="El-Sayed N.M."/>
        </authorList>
    </citation>
    <scope>NUCLEOTIDE SEQUENCE [LARGE SCALE GENOMIC DNA]</scope>
    <source>
        <strain evidence="2 3">927/4 GUTat10.1</strain>
    </source>
</reference>
<reference evidence="1" key="3">
    <citation type="submission" date="2005-04" db="EMBL/GenBank/DDBJ databases">
        <title>.</title>
        <authorList>
            <person name="Ghedin E."/>
            <person name="Blandin G."/>
            <person name="Bartholomeu D."/>
            <person name="Caler E."/>
            <person name="Haas B."/>
            <person name="Hannick L."/>
            <person name="Shallom J."/>
            <person name="Hou L."/>
            <person name="Djikeng A."/>
            <person name="Feldblyum T."/>
            <person name="Hostetler J."/>
            <person name="Johnson J."/>
            <person name="Jones K."/>
            <person name="Koo H.L."/>
            <person name="Larkin C."/>
            <person name="Pai G."/>
            <person name="Peterson J."/>
            <person name="Khalak H.G."/>
            <person name="Salzberg S."/>
            <person name="Simpson A.J."/>
            <person name="Tallon L."/>
            <person name="Van Aken S."/>
            <person name="Wanless D."/>
            <person name="White O."/>
            <person name="Wortman J."/>
            <person name="Fraser C.M."/>
            <person name="El-Sayed N.M.A."/>
        </authorList>
    </citation>
    <scope>NUCLEOTIDE SEQUENCE</scope>
    <source>
        <strain evidence="1">GUTat10.1</strain>
    </source>
</reference>
<evidence type="ECO:0000313" key="1">
    <source>
        <dbReference type="EMBL" id="AAX69623.1"/>
    </source>
</evidence>
<keyword evidence="3" id="KW-1185">Reference proteome</keyword>
<dbReference type="AlphaFoldDB" id="Q57XP6"/>
<reference evidence="2" key="4">
    <citation type="submission" date="2005-04" db="EMBL/GenBank/DDBJ databases">
        <title>Sequencing, closure, and annotation of Trypanosoma brucei chromosomes 2 through 8.</title>
        <authorList>
            <person name="Ghedin E."/>
            <person name="Blandin G."/>
            <person name="Bartholomeu D."/>
            <person name="Caler E."/>
            <person name="Haas B."/>
            <person name="Hannick L."/>
            <person name="Shallom J."/>
            <person name="Hou L."/>
            <person name="Djikeng A."/>
            <person name="Feldblyum T."/>
            <person name="Hostetler J."/>
            <person name="Johnson J."/>
            <person name="Jones K."/>
            <person name="Koo H.L."/>
            <person name="Larkin C."/>
            <person name="Pai G."/>
            <person name="Peterson J."/>
            <person name="Khalak H.G."/>
            <person name="Salzberg S."/>
            <person name="Simpson A.J."/>
            <person name="Tallon L."/>
            <person name="Van Aken S."/>
            <person name="Wanless D."/>
            <person name="White O."/>
            <person name="Wortman J."/>
            <person name="Fraser C.M."/>
            <person name="El-Sayed N.M.A."/>
        </authorList>
    </citation>
    <scope>NUCLEOTIDE SEQUENCE</scope>
    <source>
        <strain evidence="2">927/4 GUTat10.1</strain>
    </source>
</reference>
<organism evidence="1 3">
    <name type="scientific">Trypanosoma brucei brucei (strain 927/4 GUTat10.1)</name>
    <dbReference type="NCBI Taxonomy" id="185431"/>
    <lineage>
        <taxon>Eukaryota</taxon>
        <taxon>Discoba</taxon>
        <taxon>Euglenozoa</taxon>
        <taxon>Kinetoplastea</taxon>
        <taxon>Metakinetoplastina</taxon>
        <taxon>Trypanosomatida</taxon>
        <taxon>Trypanosomatidae</taxon>
        <taxon>Trypanosoma</taxon>
    </lineage>
</organism>
<dbReference type="GO" id="GO:0005737">
    <property type="term" value="C:cytoplasm"/>
    <property type="evidence" value="ECO:0006056"/>
    <property type="project" value="Others"/>
</dbReference>
<dbReference type="GO" id="GO:0097740">
    <property type="term" value="C:paraflagellar rod"/>
    <property type="evidence" value="ECO:0006056"/>
    <property type="project" value="Others"/>
</dbReference>
<evidence type="ECO:0000313" key="3">
    <source>
        <dbReference type="Proteomes" id="UP000008524"/>
    </source>
</evidence>
<dbReference type="OrthoDB" id="249658at2759"/>
<dbReference type="PaxDb" id="5691-AAZ12292"/>
<dbReference type="InParanoid" id="Q57XP6"/>
<dbReference type="Proteomes" id="UP000008524">
    <property type="component" value="Chromosome 7"/>
</dbReference>
<proteinExistence type="predicted"/>
<gene>
    <name evidence="2" type="primary">Tb07.22O10.230</name>
    <name evidence="1" type="ORF">Tb927.7.2280</name>
</gene>
<name>Q57XP6_TRYB2</name>
<dbReference type="OMA" id="YCRGEGY"/>
<protein>
    <submittedName>
        <fullName evidence="1">Uncharacterized protein</fullName>
    </submittedName>
</protein>
<evidence type="ECO:0000313" key="2">
    <source>
        <dbReference type="EMBL" id="AAZ12292.1"/>
    </source>
</evidence>
<dbReference type="KEGG" id="tbr:Tb927.7.2280"/>
<dbReference type="EMBL" id="CP000070">
    <property type="protein sequence ID" value="AAZ12292.1"/>
    <property type="molecule type" value="Genomic_DNA"/>
</dbReference>
<dbReference type="GeneID" id="3658440"/>
<reference evidence="2" key="1">
    <citation type="journal article" date="2005" name="Science">
        <title>Comparative genomics of trypanosomatid parasitic protozoa.</title>
        <authorList>
            <person name="El-Sayed N.M."/>
            <person name="Myler P.J."/>
            <person name="Blandin G."/>
            <person name="Berriman M."/>
            <person name="Crabtree J."/>
            <person name="Aggarwal G."/>
            <person name="Caler E."/>
            <person name="Renauld H."/>
            <person name="Worthey E.A."/>
            <person name="Hertz-Fowler C."/>
            <person name="Ghedin E."/>
            <person name="Peacock C."/>
            <person name="Bartholomeu D.C."/>
            <person name="Haas B.J."/>
            <person name="Tran A.N."/>
            <person name="Wortman J.R."/>
            <person name="Alsmark U.C."/>
            <person name="Angiuoli S."/>
            <person name="Anupama A."/>
            <person name="Badger J."/>
            <person name="Bringaud F."/>
            <person name="Cadag E."/>
            <person name="Carlton J.M."/>
            <person name="Cerqueira G.C."/>
            <person name="Creasy T."/>
            <person name="Delcher A.L."/>
            <person name="Djikeng A."/>
            <person name="Embley T.M."/>
            <person name="Hauser C."/>
            <person name="Ivens A.C."/>
            <person name="Kummerfeld S.K."/>
            <person name="Pereira-Leal J.B."/>
            <person name="Nilsson D."/>
            <person name="Peterson J."/>
            <person name="Salzberg S.L."/>
            <person name="Shallom J."/>
            <person name="Silva J.C."/>
            <person name="Sundaram J."/>
            <person name="Westenberger S."/>
            <person name="White O."/>
            <person name="Melville S.E."/>
            <person name="Donelson J.E."/>
            <person name="Andersson B."/>
            <person name="Stuart K.D."/>
            <person name="Hall N."/>
        </authorList>
    </citation>
    <scope>NUCLEOTIDE SEQUENCE</scope>
    <source>
        <strain evidence="2">927/4 GUTat10.1</strain>
    </source>
</reference>